<gene>
    <name evidence="1" type="ORF">K488DRAFT_80419</name>
</gene>
<name>A0ACB8QB38_9AGAM</name>
<reference evidence="1" key="2">
    <citation type="journal article" date="2022" name="New Phytol.">
        <title>Evolutionary transition to the ectomycorrhizal habit in the genomes of a hyperdiverse lineage of mushroom-forming fungi.</title>
        <authorList>
            <person name="Looney B."/>
            <person name="Miyauchi S."/>
            <person name="Morin E."/>
            <person name="Drula E."/>
            <person name="Courty P.E."/>
            <person name="Kohler A."/>
            <person name="Kuo A."/>
            <person name="LaButti K."/>
            <person name="Pangilinan J."/>
            <person name="Lipzen A."/>
            <person name="Riley R."/>
            <person name="Andreopoulos W."/>
            <person name="He G."/>
            <person name="Johnson J."/>
            <person name="Nolan M."/>
            <person name="Tritt A."/>
            <person name="Barry K.W."/>
            <person name="Grigoriev I.V."/>
            <person name="Nagy L.G."/>
            <person name="Hibbett D."/>
            <person name="Henrissat B."/>
            <person name="Matheny P.B."/>
            <person name="Labbe J."/>
            <person name="Martin F.M."/>
        </authorList>
    </citation>
    <scope>NUCLEOTIDE SEQUENCE</scope>
    <source>
        <strain evidence="1">EC-137</strain>
    </source>
</reference>
<reference evidence="1" key="1">
    <citation type="submission" date="2021-02" db="EMBL/GenBank/DDBJ databases">
        <authorList>
            <consortium name="DOE Joint Genome Institute"/>
            <person name="Ahrendt S."/>
            <person name="Looney B.P."/>
            <person name="Miyauchi S."/>
            <person name="Morin E."/>
            <person name="Drula E."/>
            <person name="Courty P.E."/>
            <person name="Chicoki N."/>
            <person name="Fauchery L."/>
            <person name="Kohler A."/>
            <person name="Kuo A."/>
            <person name="Labutti K."/>
            <person name="Pangilinan J."/>
            <person name="Lipzen A."/>
            <person name="Riley R."/>
            <person name="Andreopoulos W."/>
            <person name="He G."/>
            <person name="Johnson J."/>
            <person name="Barry K.W."/>
            <person name="Grigoriev I.V."/>
            <person name="Nagy L."/>
            <person name="Hibbett D."/>
            <person name="Henrissat B."/>
            <person name="Matheny P.B."/>
            <person name="Labbe J."/>
            <person name="Martin F."/>
        </authorList>
    </citation>
    <scope>NUCLEOTIDE SEQUENCE</scope>
    <source>
        <strain evidence="1">EC-137</strain>
    </source>
</reference>
<comment type="caution">
    <text evidence="1">The sequence shown here is derived from an EMBL/GenBank/DDBJ whole genome shotgun (WGS) entry which is preliminary data.</text>
</comment>
<dbReference type="EMBL" id="MU273710">
    <property type="protein sequence ID" value="KAI0028964.1"/>
    <property type="molecule type" value="Genomic_DNA"/>
</dbReference>
<evidence type="ECO:0000313" key="2">
    <source>
        <dbReference type="Proteomes" id="UP000814128"/>
    </source>
</evidence>
<organism evidence="1 2">
    <name type="scientific">Vararia minispora EC-137</name>
    <dbReference type="NCBI Taxonomy" id="1314806"/>
    <lineage>
        <taxon>Eukaryota</taxon>
        <taxon>Fungi</taxon>
        <taxon>Dikarya</taxon>
        <taxon>Basidiomycota</taxon>
        <taxon>Agaricomycotina</taxon>
        <taxon>Agaricomycetes</taxon>
        <taxon>Russulales</taxon>
        <taxon>Lachnocladiaceae</taxon>
        <taxon>Vararia</taxon>
    </lineage>
</organism>
<evidence type="ECO:0000313" key="1">
    <source>
        <dbReference type="EMBL" id="KAI0028964.1"/>
    </source>
</evidence>
<keyword evidence="2" id="KW-1185">Reference proteome</keyword>
<proteinExistence type="predicted"/>
<protein>
    <submittedName>
        <fullName evidence="1">DnaJ-domain-containing protein</fullName>
    </submittedName>
</protein>
<accession>A0ACB8QB38</accession>
<sequence length="331" mass="37305">MLGYVISSATQYFYLPIDEEPNHDEHGIPAHSKLISWGDIVDDDAPGYPEEKGRHEPPSPAIEEILAVDNLYEILGVPQHRQLDENSLRRAYLARTRACHPDKFFGDPKATLAFQKVAVAYNILSNPTHKKQYDQNPAMSTDFASTMNMRAEDTLQGAVLGMFNDFLDGDMEVVQTLLRAMANLNPSLSLNDEGIDSILLTLRVIRERLLTCRALSHAVVATISHLAETQHSLAQLPLFSIRPRARLSIRLARITLALPLALEDVLWTEKRARARSRTRRRWDRDLDWGDPVLSDSDGTCSRAERAVALPRRILFLIEGVVYGLEKIESMI</sequence>
<dbReference type="Proteomes" id="UP000814128">
    <property type="component" value="Unassembled WGS sequence"/>
</dbReference>